<dbReference type="EMBL" id="RCHS01000880">
    <property type="protein sequence ID" value="RMX56219.1"/>
    <property type="molecule type" value="Genomic_DNA"/>
</dbReference>
<keyword evidence="4" id="KW-1185">Reference proteome</keyword>
<dbReference type="Proteomes" id="UP000275408">
    <property type="component" value="Unassembled WGS sequence"/>
</dbReference>
<feature type="region of interest" description="Disordered" evidence="1">
    <location>
        <begin position="253"/>
        <end position="273"/>
    </location>
</feature>
<dbReference type="CDD" id="cd17751">
    <property type="entry name" value="BRCT_microcephalin_rpt3"/>
    <property type="match status" value="1"/>
</dbReference>
<reference evidence="3 4" key="1">
    <citation type="journal article" date="2018" name="Sci. Rep.">
        <title>Comparative analysis of the Pocillopora damicornis genome highlights role of immune system in coral evolution.</title>
        <authorList>
            <person name="Cunning R."/>
            <person name="Bay R.A."/>
            <person name="Gillette P."/>
            <person name="Baker A.C."/>
            <person name="Traylor-Knowles N."/>
        </authorList>
    </citation>
    <scope>NUCLEOTIDE SEQUENCE [LARGE SCALE GENOMIC DNA]</scope>
    <source>
        <strain evidence="3">RSMAS</strain>
        <tissue evidence="3">Whole animal</tissue>
    </source>
</reference>
<dbReference type="InterPro" id="IPR001357">
    <property type="entry name" value="BRCT_dom"/>
</dbReference>
<dbReference type="Gene3D" id="3.40.50.10190">
    <property type="entry name" value="BRCT domain"/>
    <property type="match status" value="3"/>
</dbReference>
<feature type="region of interest" description="Disordered" evidence="1">
    <location>
        <begin position="206"/>
        <end position="230"/>
    </location>
</feature>
<feature type="compositionally biased region" description="Basic and acidic residues" evidence="1">
    <location>
        <begin position="364"/>
        <end position="376"/>
    </location>
</feature>
<dbReference type="GO" id="GO:0000278">
    <property type="term" value="P:mitotic cell cycle"/>
    <property type="evidence" value="ECO:0007669"/>
    <property type="project" value="TreeGrafter"/>
</dbReference>
<dbReference type="InterPro" id="IPR022047">
    <property type="entry name" value="Microcephalin-like"/>
</dbReference>
<feature type="domain" description="BRCT" evidence="2">
    <location>
        <begin position="94"/>
        <end position="184"/>
    </location>
</feature>
<feature type="compositionally biased region" description="Basic residues" evidence="1">
    <location>
        <begin position="453"/>
        <end position="463"/>
    </location>
</feature>
<feature type="compositionally biased region" description="Polar residues" evidence="1">
    <location>
        <begin position="41"/>
        <end position="57"/>
    </location>
</feature>
<dbReference type="Pfam" id="PF00533">
    <property type="entry name" value="BRCT"/>
    <property type="match status" value="1"/>
</dbReference>
<evidence type="ECO:0000256" key="1">
    <source>
        <dbReference type="SAM" id="MobiDB-lite"/>
    </source>
</evidence>
<dbReference type="CDD" id="cd17736">
    <property type="entry name" value="BRCT_microcephalin_rpt2"/>
    <property type="match status" value="1"/>
</dbReference>
<feature type="compositionally biased region" description="Basic and acidic residues" evidence="1">
    <location>
        <begin position="629"/>
        <end position="638"/>
    </location>
</feature>
<dbReference type="SMART" id="SM00292">
    <property type="entry name" value="BRCT"/>
    <property type="match status" value="3"/>
</dbReference>
<feature type="compositionally biased region" description="Basic and acidic residues" evidence="1">
    <location>
        <begin position="387"/>
        <end position="410"/>
    </location>
</feature>
<feature type="region of interest" description="Disordered" evidence="1">
    <location>
        <begin position="322"/>
        <end position="495"/>
    </location>
</feature>
<dbReference type="PANTHER" id="PTHR14625:SF3">
    <property type="entry name" value="MICROCEPHALIN"/>
    <property type="match status" value="1"/>
</dbReference>
<comment type="caution">
    <text evidence="3">The sequence shown here is derived from an EMBL/GenBank/DDBJ whole genome shotgun (WGS) entry which is preliminary data.</text>
</comment>
<dbReference type="SUPFAM" id="SSF52113">
    <property type="entry name" value="BRCT domain"/>
    <property type="match status" value="3"/>
</dbReference>
<dbReference type="PANTHER" id="PTHR14625">
    <property type="entry name" value="MICROCEPHALIN"/>
    <property type="match status" value="1"/>
</dbReference>
<feature type="compositionally biased region" description="Acidic residues" evidence="1">
    <location>
        <begin position="608"/>
        <end position="628"/>
    </location>
</feature>
<dbReference type="OrthoDB" id="2384350at2759"/>
<evidence type="ECO:0000313" key="3">
    <source>
        <dbReference type="EMBL" id="RMX56219.1"/>
    </source>
</evidence>
<protein>
    <recommendedName>
        <fullName evidence="2">BRCT domain-containing protein</fullName>
    </recommendedName>
</protein>
<dbReference type="CDD" id="cd17716">
    <property type="entry name" value="BRCT_microcephalin_rpt1"/>
    <property type="match status" value="1"/>
</dbReference>
<feature type="region of interest" description="Disordered" evidence="1">
    <location>
        <begin position="1"/>
        <end position="63"/>
    </location>
</feature>
<feature type="domain" description="BRCT" evidence="2">
    <location>
        <begin position="757"/>
        <end position="837"/>
    </location>
</feature>
<dbReference type="InterPro" id="IPR036420">
    <property type="entry name" value="BRCT_dom_sf"/>
</dbReference>
<accession>A0A3M6URJ7</accession>
<name>A0A3M6URJ7_POCDA</name>
<dbReference type="STRING" id="46731.A0A3M6URJ7"/>
<feature type="region of interest" description="Disordered" evidence="1">
    <location>
        <begin position="590"/>
        <end position="644"/>
    </location>
</feature>
<evidence type="ECO:0000259" key="2">
    <source>
        <dbReference type="PROSITE" id="PS50172"/>
    </source>
</evidence>
<dbReference type="OMA" id="AMEPRMT"/>
<evidence type="ECO:0000313" key="4">
    <source>
        <dbReference type="Proteomes" id="UP000275408"/>
    </source>
</evidence>
<feature type="compositionally biased region" description="Basic and acidic residues" evidence="1">
    <location>
        <begin position="432"/>
        <end position="452"/>
    </location>
</feature>
<feature type="domain" description="BRCT" evidence="2">
    <location>
        <begin position="665"/>
        <end position="736"/>
    </location>
</feature>
<proteinExistence type="predicted"/>
<organism evidence="3 4">
    <name type="scientific">Pocillopora damicornis</name>
    <name type="common">Cauliflower coral</name>
    <name type="synonym">Millepora damicornis</name>
    <dbReference type="NCBI Taxonomy" id="46731"/>
    <lineage>
        <taxon>Eukaryota</taxon>
        <taxon>Metazoa</taxon>
        <taxon>Cnidaria</taxon>
        <taxon>Anthozoa</taxon>
        <taxon>Hexacorallia</taxon>
        <taxon>Scleractinia</taxon>
        <taxon>Astrocoeniina</taxon>
        <taxon>Pocilloporidae</taxon>
        <taxon>Pocillopora</taxon>
    </lineage>
</organism>
<feature type="compositionally biased region" description="Polar residues" evidence="1">
    <location>
        <begin position="468"/>
        <end position="495"/>
    </location>
</feature>
<gene>
    <name evidence="3" type="ORF">pdam_00018230</name>
</gene>
<dbReference type="AlphaFoldDB" id="A0A3M6URJ7"/>
<sequence>MERKKVLLSLKTGTSKKRSEESTLEGMTSQNGSLKKAILRESTSNKTTLSRSRNNLTTEEKSKAHDESFDFHCSFETNSSAEQDNDIPSTQPVSHDQILEGVVAFIEVRSNTENRFDGISKQVEMLGATVVKKLTPEVTHVIFKDGKRTIRERALKKGIYLVSVLWVESCRQSGKRVSEDLFPVISPEEAATPLLVGRLKRTKSMQPKAFEEDVQNSADRGDRRRRRKLQAENLTPTAVIFCAETQDPHSPLTFNSPVTPHIVPDTPSQKMEKSPFIKALNYDDESPGEPITLGKDHTNQLSDINQEIPSSISKLKRRLLSKSTPSNLPTPPMEQKETPSGQIRKTPKDVILTGSEQGKKRKRQESTREALNEDVKAGVAKRKKKTKVVEEVQREERDHEELITDAERTKSTVQNITDAKKGRKERASQATEDEKCVTAGTDDGKKKQDSVSRKKKTPAKPGKKFPSGHNSDQTGENMNSDSGVSVTESNSKSSLVNRVSFRHKRFSKTAELVDQATKAVEFDDSLVTEDNERQHENNVKAKLNVSKTKKNLLRKNTVKKVKLVSPAKLESQVSIVKNKGKDGFDIKSSVLQQNDENMKSGRLSSEESQSDDEDADAEGSTCTEEDEQEPHLKNDRKTERKQRTKLVKKVKPKRSIVMTSMHFGEQDIVLSVVRKLGGFFIEDRVSSSTSHVIAGSPRRTLNVLMAVAQGSWLVSSAWVMKSLEVGYWVDEEPYELSDAFPAAQLCRLERISAGPGYHQELFAECPPMYVSENCAPPSDSLTSLIGLCGGKVSTSIRNAGICIGSMARKTQVVNVTEQWILDCITQHTVLPFASFALNTPAKRRREASPSY</sequence>
<dbReference type="Pfam" id="PF12738">
    <property type="entry name" value="PTCB-BRCT"/>
    <property type="match status" value="1"/>
</dbReference>
<dbReference type="PROSITE" id="PS50172">
    <property type="entry name" value="BRCT"/>
    <property type="match status" value="3"/>
</dbReference>